<dbReference type="STRING" id="768710.DesyoDRAFT_2021"/>
<dbReference type="RefSeq" id="WP_007782439.1">
    <property type="nucleotide sequence ID" value="NZ_CM001441.1"/>
</dbReference>
<feature type="coiled-coil region" evidence="3">
    <location>
        <begin position="162"/>
        <end position="217"/>
    </location>
</feature>
<dbReference type="PANTHER" id="PTHR32347">
    <property type="entry name" value="EFFLUX SYSTEM COMPONENT YKNX-RELATED"/>
    <property type="match status" value="1"/>
</dbReference>
<evidence type="ECO:0000313" key="5">
    <source>
        <dbReference type="EMBL" id="EHQ89123.1"/>
    </source>
</evidence>
<organism evidence="5 6">
    <name type="scientific">Desulfosporosinus youngiae DSM 17734</name>
    <dbReference type="NCBI Taxonomy" id="768710"/>
    <lineage>
        <taxon>Bacteria</taxon>
        <taxon>Bacillati</taxon>
        <taxon>Bacillota</taxon>
        <taxon>Clostridia</taxon>
        <taxon>Eubacteriales</taxon>
        <taxon>Desulfitobacteriaceae</taxon>
        <taxon>Desulfosporosinus</taxon>
    </lineage>
</organism>
<dbReference type="Gene3D" id="2.40.50.100">
    <property type="match status" value="1"/>
</dbReference>
<gene>
    <name evidence="5" type="ORF">DesyoDRAFT_2021</name>
</gene>
<sequence>MGNEAIAGDVQRKKLIGKLGLLFLMTMIGLTFFSNTINNFALPRVQTVRPGSGALIKEIFGEGTVEVKSTREEYAAANLRVKEVMVEQGDRVSKGQPILSLDVDSLNLEVETLRLEADIQQSNYLDEQARYQQLQLSLVGALKDQEQKQRDYNNLKALFEKGAETAVNLQNAERDLAEEESNCQTIRLNLEIQARKVENLAKQVANTIRKADALAKEAANKGVYTAPVDGLITELNFPAGSMTNNSLPLYKLADLGQGFRLIVPIDNDVVDYVKPGDTVSVNILSLGDKRTEGKIDKIVENSRHNGDKKDLWIDVSLEGLTGGEKGEIYLSKKTKPYATLIPNSAVYDDSSGSYVFVLESRKGPLGAENYLQKVDVNVEDSDNNKSALTDMVMGEVVMQSNKPLEDGDRVLKEAAN</sequence>
<accession>H5Y3L4</accession>
<evidence type="ECO:0000256" key="2">
    <source>
        <dbReference type="ARBA" id="ARBA00023054"/>
    </source>
</evidence>
<evidence type="ECO:0000256" key="1">
    <source>
        <dbReference type="ARBA" id="ARBA00004196"/>
    </source>
</evidence>
<feature type="transmembrane region" description="Helical" evidence="4">
    <location>
        <begin position="21"/>
        <end position="42"/>
    </location>
</feature>
<dbReference type="InterPro" id="IPR050465">
    <property type="entry name" value="UPF0194_transport"/>
</dbReference>
<proteinExistence type="predicted"/>
<evidence type="ECO:0000313" key="6">
    <source>
        <dbReference type="Proteomes" id="UP000005104"/>
    </source>
</evidence>
<keyword evidence="4" id="KW-0472">Membrane</keyword>
<keyword evidence="6" id="KW-1185">Reference proteome</keyword>
<evidence type="ECO:0000256" key="3">
    <source>
        <dbReference type="SAM" id="Coils"/>
    </source>
</evidence>
<dbReference type="Proteomes" id="UP000005104">
    <property type="component" value="Chromosome"/>
</dbReference>
<dbReference type="EMBL" id="CM001441">
    <property type="protein sequence ID" value="EHQ89123.1"/>
    <property type="molecule type" value="Genomic_DNA"/>
</dbReference>
<dbReference type="GO" id="GO:0030313">
    <property type="term" value="C:cell envelope"/>
    <property type="evidence" value="ECO:0007669"/>
    <property type="project" value="UniProtKB-SubCell"/>
</dbReference>
<evidence type="ECO:0000256" key="4">
    <source>
        <dbReference type="SAM" id="Phobius"/>
    </source>
</evidence>
<dbReference type="OrthoDB" id="1993375at2"/>
<comment type="subcellular location">
    <subcellularLocation>
        <location evidence="1">Cell envelope</location>
    </subcellularLocation>
</comment>
<keyword evidence="4" id="KW-1133">Transmembrane helix</keyword>
<dbReference type="AlphaFoldDB" id="H5Y3L4"/>
<keyword evidence="4" id="KW-0812">Transmembrane</keyword>
<dbReference type="eggNOG" id="COG0845">
    <property type="taxonomic scope" value="Bacteria"/>
</dbReference>
<reference evidence="5 6" key="1">
    <citation type="submission" date="2011-11" db="EMBL/GenBank/DDBJ databases">
        <title>The Noncontiguous Finished genome of Desulfosporosinus youngiae DSM 17734.</title>
        <authorList>
            <consortium name="US DOE Joint Genome Institute (JGI-PGF)"/>
            <person name="Lucas S."/>
            <person name="Han J."/>
            <person name="Lapidus A."/>
            <person name="Cheng J.-F."/>
            <person name="Goodwin L."/>
            <person name="Pitluck S."/>
            <person name="Peters L."/>
            <person name="Ovchinnikova G."/>
            <person name="Lu M."/>
            <person name="Land M.L."/>
            <person name="Hauser L."/>
            <person name="Pester M."/>
            <person name="Spring S."/>
            <person name="Ollivier B."/>
            <person name="Rattei T."/>
            <person name="Klenk H.-P."/>
            <person name="Wagner M."/>
            <person name="Loy A."/>
            <person name="Woyke T.J."/>
        </authorList>
    </citation>
    <scope>NUCLEOTIDE SEQUENCE [LARGE SCALE GENOMIC DNA]</scope>
    <source>
        <strain evidence="5 6">DSM 17734</strain>
    </source>
</reference>
<protein>
    <submittedName>
        <fullName evidence="5">Uncharacterized protein</fullName>
    </submittedName>
</protein>
<dbReference type="HOGENOM" id="CLU_049417_0_0_9"/>
<name>H5Y3L4_9FIRM</name>
<keyword evidence="2 3" id="KW-0175">Coiled coil</keyword>